<name>W4FH64_APHAT</name>
<dbReference type="GeneID" id="20818795"/>
<evidence type="ECO:0000256" key="3">
    <source>
        <dbReference type="SAM" id="MobiDB-lite"/>
    </source>
</evidence>
<protein>
    <recommendedName>
        <fullName evidence="5">Translin-associated factor X-interacting protein 1 N-terminal domain-containing protein</fullName>
    </recommendedName>
</protein>
<dbReference type="PANTHER" id="PTHR16306:SF0">
    <property type="entry name" value="TRANSLIN-ASSOCIATED FACTOR X-INTERACTING PROTEIN 1"/>
    <property type="match status" value="1"/>
</dbReference>
<dbReference type="AlphaFoldDB" id="W4FH64"/>
<feature type="compositionally biased region" description="Basic residues" evidence="3">
    <location>
        <begin position="815"/>
        <end position="825"/>
    </location>
</feature>
<reference evidence="6" key="1">
    <citation type="submission" date="2013-12" db="EMBL/GenBank/DDBJ databases">
        <title>The Genome Sequence of Aphanomyces astaci APO3.</title>
        <authorList>
            <consortium name="The Broad Institute Genomics Platform"/>
            <person name="Russ C."/>
            <person name="Tyler B."/>
            <person name="van West P."/>
            <person name="Dieguez-Uribeondo J."/>
            <person name="Young S.K."/>
            <person name="Zeng Q."/>
            <person name="Gargeya S."/>
            <person name="Fitzgerald M."/>
            <person name="Abouelleil A."/>
            <person name="Alvarado L."/>
            <person name="Chapman S.B."/>
            <person name="Gainer-Dewar J."/>
            <person name="Goldberg J."/>
            <person name="Griggs A."/>
            <person name="Gujja S."/>
            <person name="Hansen M."/>
            <person name="Howarth C."/>
            <person name="Imamovic A."/>
            <person name="Ireland A."/>
            <person name="Larimer J."/>
            <person name="McCowan C."/>
            <person name="Murphy C."/>
            <person name="Pearson M."/>
            <person name="Poon T.W."/>
            <person name="Priest M."/>
            <person name="Roberts A."/>
            <person name="Saif S."/>
            <person name="Shea T."/>
            <person name="Sykes S."/>
            <person name="Wortman J."/>
            <person name="Nusbaum C."/>
            <person name="Birren B."/>
        </authorList>
    </citation>
    <scope>NUCLEOTIDE SEQUENCE [LARGE SCALE GENOMIC DNA]</scope>
    <source>
        <strain evidence="6">APO3</strain>
    </source>
</reference>
<feature type="region of interest" description="Disordered" evidence="3">
    <location>
        <begin position="12"/>
        <end position="52"/>
    </location>
</feature>
<feature type="transmembrane region" description="Helical" evidence="4">
    <location>
        <begin position="762"/>
        <end position="783"/>
    </location>
</feature>
<feature type="compositionally biased region" description="Pro residues" evidence="3">
    <location>
        <begin position="17"/>
        <end position="26"/>
    </location>
</feature>
<sequence length="848" mass="94956">MEIVDILAKYSRSAKPAPDPSAPLLPPIDQSNNHMLPLLPSTPRHVKSKPSKAKVAVVPHYFTRSPRPPPGYGGMEASIATYSAVATDVPRGDIESWPLRASHRGKPLPDSDHDTKQRRHKDDQRGGQPLKPAFLQQLEAFVVRELSLLGVTTATTSSPNSPSPSPRLARLQVFRECFVRLIDDFKTYKPLLLAIKDEYEGLLDMYALRASKIPQYEATIRTMEQEVHQVMAEHNLVNTMKVKEWKRQLKTTQATLAGYAAANAALTDSTTKLTAELNEALAKVADLMATNQALVHTMKRQDDRQKEHESQMSDLHGTVHSLTTKYSRAQDEILELRNSIVTLEDKAGGVDINADRRTIEHLTREVQELMAYRVAHDKPPQPKGPLFDEASLVAKVMAEWRTHLPECIFTSDAVDITTISGLVQAWKSSYNAARRPVSSSPIKPTTATTTATPATTASIAAIRDIAHSVFLTGLQDERNEGVDTLMQPEAIIGDVFVGKGTGDAVPDYLHYDGYIRNKFYSKRDTERLISDIWLQKATTEKLTVRDHNIHPPQSTNPRRTANSISGNGTRPSNTRKPTVTPPLAPSGPTPPCITIPLRQYFHSYLAKKYPNRTDAVECAYNLCAALEQYQYDSECRIFQLILDGEIPEDARADQLRVVYAVYEAYVALDKNESDTSKRKGYVQVGAALRELHILFPWKSDESMAALSRALLVESKGQPTLNYTTLLEQDRNGNQSSFCECIRNQHLDELTTLKRSLLVSRHVLTFFNGVLELLVCVVIVARTARRRTSRRTRQQWHAQPGLCPPRHSKVRPEPTHRRRQRPHGRVHGLAVGPSRDGDGHARERPRCPH</sequence>
<feature type="compositionally biased region" description="Polar residues" evidence="3">
    <location>
        <begin position="551"/>
        <end position="577"/>
    </location>
</feature>
<feature type="compositionally biased region" description="Basic and acidic residues" evidence="3">
    <location>
        <begin position="834"/>
        <end position="848"/>
    </location>
</feature>
<feature type="region of interest" description="Disordered" evidence="3">
    <location>
        <begin position="787"/>
        <end position="848"/>
    </location>
</feature>
<gene>
    <name evidence="6" type="ORF">H257_16799</name>
</gene>
<evidence type="ECO:0000256" key="4">
    <source>
        <dbReference type="SAM" id="Phobius"/>
    </source>
</evidence>
<dbReference type="PANTHER" id="PTHR16306">
    <property type="entry name" value="TRANSLIN-ASSOCIATED FACTOR X-INTERACTING PROTEIN 1"/>
    <property type="match status" value="1"/>
</dbReference>
<feature type="coiled-coil region" evidence="2">
    <location>
        <begin position="319"/>
        <end position="346"/>
    </location>
</feature>
<feature type="compositionally biased region" description="Pro residues" evidence="3">
    <location>
        <begin position="579"/>
        <end position="590"/>
    </location>
</feature>
<keyword evidence="4" id="KW-0812">Transmembrane</keyword>
<keyword evidence="4" id="KW-0472">Membrane</keyword>
<accession>W4FH64</accession>
<evidence type="ECO:0000259" key="5">
    <source>
        <dbReference type="Pfam" id="PF15739"/>
    </source>
</evidence>
<feature type="region of interest" description="Disordered" evidence="3">
    <location>
        <begin position="544"/>
        <end position="590"/>
    </location>
</feature>
<dbReference type="InterPro" id="IPR032755">
    <property type="entry name" value="TSNAXIP1_N"/>
</dbReference>
<evidence type="ECO:0000256" key="2">
    <source>
        <dbReference type="SAM" id="Coils"/>
    </source>
</evidence>
<dbReference type="EMBL" id="KI913205">
    <property type="protein sequence ID" value="ETV66867.1"/>
    <property type="molecule type" value="Genomic_DNA"/>
</dbReference>
<dbReference type="OrthoDB" id="261426at2759"/>
<dbReference type="RefSeq" id="XP_009843670.1">
    <property type="nucleotide sequence ID" value="XM_009845368.1"/>
</dbReference>
<keyword evidence="1 2" id="KW-0175">Coiled coil</keyword>
<feature type="region of interest" description="Disordered" evidence="3">
    <location>
        <begin position="97"/>
        <end position="130"/>
    </location>
</feature>
<organism evidence="6">
    <name type="scientific">Aphanomyces astaci</name>
    <name type="common">Crayfish plague agent</name>
    <dbReference type="NCBI Taxonomy" id="112090"/>
    <lineage>
        <taxon>Eukaryota</taxon>
        <taxon>Sar</taxon>
        <taxon>Stramenopiles</taxon>
        <taxon>Oomycota</taxon>
        <taxon>Saprolegniomycetes</taxon>
        <taxon>Saprolegniales</taxon>
        <taxon>Verrucalvaceae</taxon>
        <taxon>Aphanomyces</taxon>
    </lineage>
</organism>
<dbReference type="STRING" id="112090.W4FH64"/>
<evidence type="ECO:0000256" key="1">
    <source>
        <dbReference type="ARBA" id="ARBA00023054"/>
    </source>
</evidence>
<evidence type="ECO:0000313" key="6">
    <source>
        <dbReference type="EMBL" id="ETV66867.1"/>
    </source>
</evidence>
<proteinExistence type="predicted"/>
<keyword evidence="4" id="KW-1133">Transmembrane helix</keyword>
<feature type="domain" description="Translin-associated factor X-interacting protein 1 N-terminal" evidence="5">
    <location>
        <begin position="162"/>
        <end position="232"/>
    </location>
</feature>
<dbReference type="VEuPathDB" id="FungiDB:H257_16799"/>
<dbReference type="GO" id="GO:0005737">
    <property type="term" value="C:cytoplasm"/>
    <property type="evidence" value="ECO:0007669"/>
    <property type="project" value="TreeGrafter"/>
</dbReference>
<feature type="compositionally biased region" description="Basic and acidic residues" evidence="3">
    <location>
        <begin position="107"/>
        <end position="125"/>
    </location>
</feature>
<dbReference type="Pfam" id="PF15739">
    <property type="entry name" value="TSNAXIP1_N"/>
    <property type="match status" value="1"/>
</dbReference>